<organism evidence="5 6">
    <name type="scientific">Spirosoma endbachense</name>
    <dbReference type="NCBI Taxonomy" id="2666025"/>
    <lineage>
        <taxon>Bacteria</taxon>
        <taxon>Pseudomonadati</taxon>
        <taxon>Bacteroidota</taxon>
        <taxon>Cytophagia</taxon>
        <taxon>Cytophagales</taxon>
        <taxon>Cytophagaceae</taxon>
        <taxon>Spirosoma</taxon>
    </lineage>
</organism>
<dbReference type="InterPro" id="IPR009057">
    <property type="entry name" value="Homeodomain-like_sf"/>
</dbReference>
<dbReference type="SMART" id="SM00342">
    <property type="entry name" value="HTH_ARAC"/>
    <property type="match status" value="1"/>
</dbReference>
<protein>
    <submittedName>
        <fullName evidence="5">Helix-turn-helix domain-containing protein</fullName>
    </submittedName>
</protein>
<keyword evidence="1" id="KW-0805">Transcription regulation</keyword>
<evidence type="ECO:0000256" key="3">
    <source>
        <dbReference type="ARBA" id="ARBA00023163"/>
    </source>
</evidence>
<dbReference type="KEGG" id="senf:GJR95_15625"/>
<accession>A0A6P1W9S7</accession>
<dbReference type="PANTHER" id="PTHR46796">
    <property type="entry name" value="HTH-TYPE TRANSCRIPTIONAL ACTIVATOR RHAS-RELATED"/>
    <property type="match status" value="1"/>
</dbReference>
<reference evidence="5 6" key="1">
    <citation type="submission" date="2019-11" db="EMBL/GenBank/DDBJ databases">
        <title>Spirosoma endbachense sp. nov., isolated from a natural salt meadow.</title>
        <authorList>
            <person name="Rojas J."/>
            <person name="Ambika Manirajan B."/>
            <person name="Ratering S."/>
            <person name="Suarez C."/>
            <person name="Geissler-Plaum R."/>
            <person name="Schnell S."/>
        </authorList>
    </citation>
    <scope>NUCLEOTIDE SEQUENCE [LARGE SCALE GENOMIC DNA]</scope>
    <source>
        <strain evidence="5 6">I-24</strain>
    </source>
</reference>
<dbReference type="Gene3D" id="1.10.10.60">
    <property type="entry name" value="Homeodomain-like"/>
    <property type="match status" value="1"/>
</dbReference>
<dbReference type="SUPFAM" id="SSF46689">
    <property type="entry name" value="Homeodomain-like"/>
    <property type="match status" value="1"/>
</dbReference>
<sequence>MKFQPYWPCDRLKPYVRRLIISKTADEQAYKILPDTSLVMGFQYRGKLMYLDNAGETPLSTSGVTGLMDTFRVFKNSRNIGSVLVDFIETGAAAFFREPVHEFFGKSLSLDNFIDSTTLAVLDEQLMAASNDWGRINTVEQFLLSRLQEPRTDPLIVAALQHIHLSNGTIRMKELADKLCISQSPLEKRFRKQVGASPKKFSSIVRIKNAINALGSTDSTTRISIDAGYFDQAHFLHDFKRFTGLLPTQFLRFPTAI</sequence>
<dbReference type="Proteomes" id="UP000464577">
    <property type="component" value="Chromosome"/>
</dbReference>
<dbReference type="EMBL" id="CP045997">
    <property type="protein sequence ID" value="QHW01319.1"/>
    <property type="molecule type" value="Genomic_DNA"/>
</dbReference>
<dbReference type="InterPro" id="IPR050204">
    <property type="entry name" value="AraC_XylS_family_regulators"/>
</dbReference>
<name>A0A6P1W9S7_9BACT</name>
<dbReference type="PROSITE" id="PS01124">
    <property type="entry name" value="HTH_ARAC_FAMILY_2"/>
    <property type="match status" value="1"/>
</dbReference>
<evidence type="ECO:0000256" key="2">
    <source>
        <dbReference type="ARBA" id="ARBA00023125"/>
    </source>
</evidence>
<dbReference type="Pfam" id="PF20240">
    <property type="entry name" value="DUF6597"/>
    <property type="match status" value="1"/>
</dbReference>
<dbReference type="GO" id="GO:0043565">
    <property type="term" value="F:sequence-specific DNA binding"/>
    <property type="evidence" value="ECO:0007669"/>
    <property type="project" value="InterPro"/>
</dbReference>
<keyword evidence="3" id="KW-0804">Transcription</keyword>
<dbReference type="RefSeq" id="WP_162386768.1">
    <property type="nucleotide sequence ID" value="NZ_CP045997.1"/>
</dbReference>
<evidence type="ECO:0000259" key="4">
    <source>
        <dbReference type="PROSITE" id="PS01124"/>
    </source>
</evidence>
<dbReference type="PANTHER" id="PTHR46796:SF13">
    <property type="entry name" value="HTH-TYPE TRANSCRIPTIONAL ACTIVATOR RHAS"/>
    <property type="match status" value="1"/>
</dbReference>
<evidence type="ECO:0000256" key="1">
    <source>
        <dbReference type="ARBA" id="ARBA00023015"/>
    </source>
</evidence>
<keyword evidence="2" id="KW-0238">DNA-binding</keyword>
<dbReference type="Pfam" id="PF12833">
    <property type="entry name" value="HTH_18"/>
    <property type="match status" value="1"/>
</dbReference>
<proteinExistence type="predicted"/>
<gene>
    <name evidence="5" type="ORF">GJR95_15625</name>
</gene>
<evidence type="ECO:0000313" key="6">
    <source>
        <dbReference type="Proteomes" id="UP000464577"/>
    </source>
</evidence>
<feature type="domain" description="HTH araC/xylS-type" evidence="4">
    <location>
        <begin position="153"/>
        <end position="253"/>
    </location>
</feature>
<dbReference type="InterPro" id="IPR046532">
    <property type="entry name" value="DUF6597"/>
</dbReference>
<dbReference type="GO" id="GO:0003700">
    <property type="term" value="F:DNA-binding transcription factor activity"/>
    <property type="evidence" value="ECO:0007669"/>
    <property type="project" value="InterPro"/>
</dbReference>
<dbReference type="AlphaFoldDB" id="A0A6P1W9S7"/>
<dbReference type="InterPro" id="IPR018060">
    <property type="entry name" value="HTH_AraC"/>
</dbReference>
<keyword evidence="6" id="KW-1185">Reference proteome</keyword>
<evidence type="ECO:0000313" key="5">
    <source>
        <dbReference type="EMBL" id="QHW01319.1"/>
    </source>
</evidence>